<feature type="coiled-coil region" evidence="1">
    <location>
        <begin position="250"/>
        <end position="281"/>
    </location>
</feature>
<keyword evidence="3" id="KW-1133">Transmembrane helix</keyword>
<sequence>MAVKETRSIFPNFSSQATEEEKNLSLQEKLNLIDDEIRQLYEFCSNAGYTHLQIEQCARPLLDVQNREKHIKWFRGLCCLGLVVSIIVLLFVCDPAYRQVCIYGKFVAMKALPYWDWTVIYDQDCFIENPYYVQDRLTEDDCNTCKDLQSIQRIFEADQSDIAENNLYTNTPVIVIDATKQWDAVNKFNIDFLAKMYEDYDLLAENHECQFQSTVPEYENPQDLFSALKRGELTNFQAFWSSSSSSQLSKEQTRKKMKKALEKAESKDEVLKRDKAAKELKQLAPDKEAILQIERNEFVPQSFNSSAATKGTQLHEDEETKTARWITKLKKMRQQLLAAT</sequence>
<keyword evidence="1" id="KW-0175">Coiled coil</keyword>
<evidence type="ECO:0000256" key="1">
    <source>
        <dbReference type="SAM" id="Coils"/>
    </source>
</evidence>
<name>A0AAD9VH32_ACRCE</name>
<dbReference type="AlphaFoldDB" id="A0AAD9VH32"/>
<reference evidence="4" key="1">
    <citation type="journal article" date="2023" name="G3 (Bethesda)">
        <title>Whole genome assembly and annotation of the endangered Caribbean coral Acropora cervicornis.</title>
        <authorList>
            <person name="Selwyn J.D."/>
            <person name="Vollmer S.V."/>
        </authorList>
    </citation>
    <scope>NUCLEOTIDE SEQUENCE</scope>
    <source>
        <strain evidence="4">K2</strain>
    </source>
</reference>
<keyword evidence="3" id="KW-0812">Transmembrane</keyword>
<proteinExistence type="predicted"/>
<feature type="region of interest" description="Disordered" evidence="2">
    <location>
        <begin position="302"/>
        <end position="321"/>
    </location>
</feature>
<protein>
    <submittedName>
        <fullName evidence="4">Uncharacterized protein</fullName>
    </submittedName>
</protein>
<comment type="caution">
    <text evidence="4">The sequence shown here is derived from an EMBL/GenBank/DDBJ whole genome shotgun (WGS) entry which is preliminary data.</text>
</comment>
<accession>A0AAD9VH32</accession>
<evidence type="ECO:0000256" key="3">
    <source>
        <dbReference type="SAM" id="Phobius"/>
    </source>
</evidence>
<dbReference type="Proteomes" id="UP001249851">
    <property type="component" value="Unassembled WGS sequence"/>
</dbReference>
<reference evidence="4" key="2">
    <citation type="journal article" date="2023" name="Science">
        <title>Genomic signatures of disease resistance in endangered staghorn corals.</title>
        <authorList>
            <person name="Vollmer S.V."/>
            <person name="Selwyn J.D."/>
            <person name="Despard B.A."/>
            <person name="Roesel C.L."/>
        </authorList>
    </citation>
    <scope>NUCLEOTIDE SEQUENCE</scope>
    <source>
        <strain evidence="4">K2</strain>
    </source>
</reference>
<dbReference type="Gene3D" id="2.60.120.650">
    <property type="entry name" value="Cupin"/>
    <property type="match status" value="1"/>
</dbReference>
<organism evidence="4 5">
    <name type="scientific">Acropora cervicornis</name>
    <name type="common">Staghorn coral</name>
    <dbReference type="NCBI Taxonomy" id="6130"/>
    <lineage>
        <taxon>Eukaryota</taxon>
        <taxon>Metazoa</taxon>
        <taxon>Cnidaria</taxon>
        <taxon>Anthozoa</taxon>
        <taxon>Hexacorallia</taxon>
        <taxon>Scleractinia</taxon>
        <taxon>Astrocoeniina</taxon>
        <taxon>Acroporidae</taxon>
        <taxon>Acropora</taxon>
    </lineage>
</organism>
<evidence type="ECO:0000313" key="5">
    <source>
        <dbReference type="Proteomes" id="UP001249851"/>
    </source>
</evidence>
<evidence type="ECO:0000256" key="2">
    <source>
        <dbReference type="SAM" id="MobiDB-lite"/>
    </source>
</evidence>
<keyword evidence="3" id="KW-0472">Membrane</keyword>
<feature type="compositionally biased region" description="Polar residues" evidence="2">
    <location>
        <begin position="302"/>
        <end position="312"/>
    </location>
</feature>
<dbReference type="EMBL" id="JARQWQ010000002">
    <property type="protein sequence ID" value="KAK2573662.1"/>
    <property type="molecule type" value="Genomic_DNA"/>
</dbReference>
<evidence type="ECO:0000313" key="4">
    <source>
        <dbReference type="EMBL" id="KAK2573662.1"/>
    </source>
</evidence>
<keyword evidence="5" id="KW-1185">Reference proteome</keyword>
<gene>
    <name evidence="4" type="ORF">P5673_001345</name>
</gene>
<feature type="transmembrane region" description="Helical" evidence="3">
    <location>
        <begin position="73"/>
        <end position="92"/>
    </location>
</feature>